<keyword evidence="2" id="KW-1185">Reference proteome</keyword>
<comment type="caution">
    <text evidence="1">The sequence shown here is derived from an EMBL/GenBank/DDBJ whole genome shotgun (WGS) entry which is preliminary data.</text>
</comment>
<evidence type="ECO:0000313" key="2">
    <source>
        <dbReference type="Proteomes" id="UP001629113"/>
    </source>
</evidence>
<sequence>MMEGVLQTLPINFGFTDASAGTTPKLFPRECKCKRGCRFRNKPNEVIRVDLPQMTVIRWVEIYWAQQNIVHRQPSTGSRHKCFIAVEQARRYTRS</sequence>
<name>A0ABR4P6W2_9HELO</name>
<proteinExistence type="predicted"/>
<evidence type="ECO:0008006" key="3">
    <source>
        <dbReference type="Google" id="ProtNLM"/>
    </source>
</evidence>
<reference evidence="1 2" key="1">
    <citation type="submission" date="2024-06" db="EMBL/GenBank/DDBJ databases">
        <title>Complete genome of Phlyctema vagabunda strain 19-DSS-EL-015.</title>
        <authorList>
            <person name="Fiorenzani C."/>
        </authorList>
    </citation>
    <scope>NUCLEOTIDE SEQUENCE [LARGE SCALE GENOMIC DNA]</scope>
    <source>
        <strain evidence="1 2">19-DSS-EL-015</strain>
    </source>
</reference>
<dbReference type="EMBL" id="JBFCZG010000008">
    <property type="protein sequence ID" value="KAL3419020.1"/>
    <property type="molecule type" value="Genomic_DNA"/>
</dbReference>
<protein>
    <recommendedName>
        <fullName evidence="3">Transposase</fullName>
    </recommendedName>
</protein>
<dbReference type="Proteomes" id="UP001629113">
    <property type="component" value="Unassembled WGS sequence"/>
</dbReference>
<organism evidence="1 2">
    <name type="scientific">Phlyctema vagabunda</name>
    <dbReference type="NCBI Taxonomy" id="108571"/>
    <lineage>
        <taxon>Eukaryota</taxon>
        <taxon>Fungi</taxon>
        <taxon>Dikarya</taxon>
        <taxon>Ascomycota</taxon>
        <taxon>Pezizomycotina</taxon>
        <taxon>Leotiomycetes</taxon>
        <taxon>Helotiales</taxon>
        <taxon>Dermateaceae</taxon>
        <taxon>Phlyctema</taxon>
    </lineage>
</organism>
<evidence type="ECO:0000313" key="1">
    <source>
        <dbReference type="EMBL" id="KAL3419020.1"/>
    </source>
</evidence>
<gene>
    <name evidence="1" type="ORF">PVAG01_09241</name>
</gene>
<accession>A0ABR4P6W2</accession>